<gene>
    <name evidence="1" type="ORF">LKE01_15200</name>
</gene>
<dbReference type="EMBL" id="BJVK01000019">
    <property type="protein sequence ID" value="GEL28700.1"/>
    <property type="molecule type" value="Genomic_DNA"/>
</dbReference>
<dbReference type="Proteomes" id="UP000321893">
    <property type="component" value="Unassembled WGS sequence"/>
</dbReference>
<protein>
    <recommendedName>
        <fullName evidence="3">Extracellular protein</fullName>
    </recommendedName>
</protein>
<dbReference type="GeneID" id="71567479"/>
<dbReference type="SUPFAM" id="SSF63825">
    <property type="entry name" value="YWTD domain"/>
    <property type="match status" value="1"/>
</dbReference>
<evidence type="ECO:0000313" key="1">
    <source>
        <dbReference type="EMBL" id="GEL28700.1"/>
    </source>
</evidence>
<dbReference type="OrthoDB" id="2255594at2"/>
<organism evidence="1 2">
    <name type="scientific">Lentilactobacillus kefiri</name>
    <name type="common">Lactobacillus kefiri</name>
    <dbReference type="NCBI Taxonomy" id="33962"/>
    <lineage>
        <taxon>Bacteria</taxon>
        <taxon>Bacillati</taxon>
        <taxon>Bacillota</taxon>
        <taxon>Bacilli</taxon>
        <taxon>Lactobacillales</taxon>
        <taxon>Lactobacillaceae</taxon>
        <taxon>Lentilactobacillus</taxon>
    </lineage>
</organism>
<accession>A0A511DV43</accession>
<sequence length="494" mass="54812">MKKPLKAIVAVALAFTAAGFVATSGSAKADIIDVPGAVKSIPQVNLGNVLTNYDSDDLKTIDNTSPVGNMDRKYNQGTIDPSMDNQGDTFATTAATTTTANSFKTQWFLPDGFNVTDYQHGNFQSVALDNSGNVYFVESNGSDTNLGVIIKFDTNKLKQLGLENDPMALWTAFNYFNPYTDEGAQHNEQYENYYESMKSSFKSVKSLNNKLDEVKSNINGLANAKRTTKAKYQKANGTSKARLAKALKTNAKKAAADQKKAASLQKEVDSNQADINKIKAKNPELFKNIEIANTAQLSPQVDIGHGQTLTFNPQNKHLYLVEDNTLTDLRNRDENNTVMEMDPNTMEPIRQYNFKMYQGTKGNLQLHTLVFDNNGNAYWGRKNGMGYMFFYGRLDENSVKFAAVPEKLKTRGGSPNQGVAFNNVNNRIYIVSDDVLTSIPISKLESGTATPEDINYSVFQSKREWECLAFDQQGYGHLLALWPAELMKTTEPLN</sequence>
<dbReference type="RefSeq" id="WP_054769523.1">
    <property type="nucleotide sequence ID" value="NZ_BJVK01000019.1"/>
</dbReference>
<evidence type="ECO:0008006" key="3">
    <source>
        <dbReference type="Google" id="ProtNLM"/>
    </source>
</evidence>
<proteinExistence type="predicted"/>
<name>A0A511DV43_LENKE</name>
<keyword evidence="2" id="KW-1185">Reference proteome</keyword>
<dbReference type="AlphaFoldDB" id="A0A511DV43"/>
<dbReference type="STRING" id="1423764.FC95_GL001533"/>
<reference evidence="1" key="1">
    <citation type="submission" date="2019-07" db="EMBL/GenBank/DDBJ databases">
        <title>Whole genome shotgun sequence of Lactobacillus kefiri NBRC 15888.</title>
        <authorList>
            <person name="Hosoyama A."/>
            <person name="Uohara A."/>
            <person name="Ohji S."/>
            <person name="Ichikawa N."/>
        </authorList>
    </citation>
    <scope>NUCLEOTIDE SEQUENCE [LARGE SCALE GENOMIC DNA]</scope>
    <source>
        <strain evidence="1">NBRC 15888</strain>
    </source>
</reference>
<comment type="caution">
    <text evidence="1">The sequence shown here is derived from an EMBL/GenBank/DDBJ whole genome shotgun (WGS) entry which is preliminary data.</text>
</comment>
<evidence type="ECO:0000313" key="2">
    <source>
        <dbReference type="Proteomes" id="UP000321893"/>
    </source>
</evidence>